<sequence length="422" mass="50770">MPKNAEEQTDEKYFKYFERNVKNNKKINFGVFEILNKIENTKEDINLNLPKLEKALTNFETNIKYRSKLIECSLYAKILQFTALEIDNEDELDESEVRKTDKRIETDNYLIEKDSKRKKGFLRKATDAMLGEKKQDLDKIDIKYKLRKEFLLKLEENLEKSQEGEVNLNIEKRAPDFLFKVINDFKTECKFGESTKNILRYISRHLNFVKNETKKEIIKSLNEKITKQKEKVEKHFEDKLKKEINKPLTEDDAFERKKWERVSDLFNKRLNLKKYLGRMAKRTRKFIKNLKNIQNELDNKNILLKDLKKLKKLKKLDKIKKMLGEFKKEVKEEDKAYRERFISKFEFLEKNWKELVKSNKQLKNLEKDGYLIIGYCLAKRFQVIFNEEGQAKTKFYKETDSHLFKYASEINQILGNKRVNLE</sequence>
<dbReference type="EMBL" id="CAVMJV010000044">
    <property type="protein sequence ID" value="CAK5081533.1"/>
    <property type="molecule type" value="Genomic_DNA"/>
</dbReference>
<name>A0ACB0ZTD6_MELEN</name>
<accession>A0ACB0ZTD6</accession>
<organism evidence="1 2">
    <name type="scientific">Meloidogyne enterolobii</name>
    <name type="common">Root-knot nematode worm</name>
    <name type="synonym">Meloidogyne mayaguensis</name>
    <dbReference type="NCBI Taxonomy" id="390850"/>
    <lineage>
        <taxon>Eukaryota</taxon>
        <taxon>Metazoa</taxon>
        <taxon>Ecdysozoa</taxon>
        <taxon>Nematoda</taxon>
        <taxon>Chromadorea</taxon>
        <taxon>Rhabditida</taxon>
        <taxon>Tylenchina</taxon>
        <taxon>Tylenchomorpha</taxon>
        <taxon>Tylenchoidea</taxon>
        <taxon>Meloidogynidae</taxon>
        <taxon>Meloidogyninae</taxon>
        <taxon>Meloidogyne</taxon>
    </lineage>
</organism>
<evidence type="ECO:0000313" key="2">
    <source>
        <dbReference type="Proteomes" id="UP001497535"/>
    </source>
</evidence>
<comment type="caution">
    <text evidence="1">The sequence shown here is derived from an EMBL/GenBank/DDBJ whole genome shotgun (WGS) entry which is preliminary data.</text>
</comment>
<keyword evidence="2" id="KW-1185">Reference proteome</keyword>
<evidence type="ECO:0000313" key="1">
    <source>
        <dbReference type="EMBL" id="CAK5081533.1"/>
    </source>
</evidence>
<proteinExistence type="predicted"/>
<reference evidence="1" key="1">
    <citation type="submission" date="2023-11" db="EMBL/GenBank/DDBJ databases">
        <authorList>
            <person name="Poullet M."/>
        </authorList>
    </citation>
    <scope>NUCLEOTIDE SEQUENCE</scope>
    <source>
        <strain evidence="1">E1834</strain>
    </source>
</reference>
<dbReference type="Proteomes" id="UP001497535">
    <property type="component" value="Unassembled WGS sequence"/>
</dbReference>
<gene>
    <name evidence="1" type="ORF">MENTE1834_LOCUS28766</name>
</gene>
<protein>
    <submittedName>
        <fullName evidence="1">Uncharacterized protein</fullName>
    </submittedName>
</protein>